<dbReference type="Pfam" id="PF13537">
    <property type="entry name" value="GATase_7"/>
    <property type="match status" value="1"/>
</dbReference>
<gene>
    <name evidence="10" type="ORF">JCM9157_3080</name>
</gene>
<dbReference type="GO" id="GO:0005524">
    <property type="term" value="F:ATP binding"/>
    <property type="evidence" value="ECO:0007669"/>
    <property type="project" value="UniProtKB-KW"/>
</dbReference>
<sequence>MSDSELILLSYFKWKEDCPKFLVGDFAFMIWDKNAQKMFGARDYSGYRTLYYYSQQGDFAFCTTIEGLLKLPYIEKKINQDWFTEYLAIGGMMDTLDGISTPYKFINQIPPAHSISITKDTVSTNKYITLKSLKPIRYKSDDEYVEHFKEIFEEAVTDRLRSNKKIGSQLSGGLDSGAVASFAARYLKSQNKNLDTFSYIPPSDFKDFTPKNLMADERPFIKSTIQYIGNIKDHYFDFSDRSSYSEINELLDIIEFPYKFHENSFWLKGIFEAANEKGIGILLNGDRGNFNVSWGNALYHYSSLLKKIKWFRLFEELNYYSKNVGGPRLRRIPLIAKIAYPFLAGKQPMYDNNFINPELKKNTNVLNKLTSFDINESGSFKTKDINRLRLMHLEDLVPWNSGNTLNCKLSLRHSLWKRDPTHDLRVIRYCLSIPDDQFVQKGLDRALIRRATKNYLPDKVRLNQRIRGVQSADWVHRMDKESDKLISELNMILKDERLLTLVNKNKLEDALHIVKNEGFKTDDFTNPNYTILMRCLIISRFLKKF</sequence>
<evidence type="ECO:0000313" key="10">
    <source>
        <dbReference type="EMBL" id="GAE35939.1"/>
    </source>
</evidence>
<accession>W4QXA6</accession>
<dbReference type="AlphaFoldDB" id="W4QXA6"/>
<comment type="catalytic activity">
    <reaction evidence="7">
        <text>L-aspartate + L-glutamine + ATP + H2O = L-asparagine + L-glutamate + AMP + diphosphate + H(+)</text>
        <dbReference type="Rhea" id="RHEA:12228"/>
        <dbReference type="ChEBI" id="CHEBI:15377"/>
        <dbReference type="ChEBI" id="CHEBI:15378"/>
        <dbReference type="ChEBI" id="CHEBI:29985"/>
        <dbReference type="ChEBI" id="CHEBI:29991"/>
        <dbReference type="ChEBI" id="CHEBI:30616"/>
        <dbReference type="ChEBI" id="CHEBI:33019"/>
        <dbReference type="ChEBI" id="CHEBI:58048"/>
        <dbReference type="ChEBI" id="CHEBI:58359"/>
        <dbReference type="ChEBI" id="CHEBI:456215"/>
        <dbReference type="EC" id="6.3.5.4"/>
    </reaction>
</comment>
<keyword evidence="5 8" id="KW-0067">ATP-binding</keyword>
<dbReference type="InterPro" id="IPR029055">
    <property type="entry name" value="Ntn_hydrolases_N"/>
</dbReference>
<dbReference type="Gene3D" id="3.60.20.10">
    <property type="entry name" value="Glutamine Phosphoribosylpyrophosphate, subunit 1, domain 1"/>
    <property type="match status" value="1"/>
</dbReference>
<dbReference type="SUPFAM" id="SSF56235">
    <property type="entry name" value="N-terminal nucleophile aminohydrolases (Ntn hydrolases)"/>
    <property type="match status" value="1"/>
</dbReference>
<keyword evidence="6" id="KW-0061">Asparagine biosynthesis</keyword>
<dbReference type="STRING" id="1236973.JCM9157_3080"/>
<keyword evidence="11" id="KW-1185">Reference proteome</keyword>
<dbReference type="GO" id="GO:0004066">
    <property type="term" value="F:asparagine synthase (glutamine-hydrolyzing) activity"/>
    <property type="evidence" value="ECO:0007669"/>
    <property type="project" value="UniProtKB-EC"/>
</dbReference>
<dbReference type="Pfam" id="PF00733">
    <property type="entry name" value="Asn_synthase"/>
    <property type="match status" value="1"/>
</dbReference>
<dbReference type="PIRSF" id="PIRSF001589">
    <property type="entry name" value="Asn_synthetase_glu-h"/>
    <property type="match status" value="1"/>
</dbReference>
<keyword evidence="6" id="KW-0028">Amino-acid biosynthesis</keyword>
<comment type="pathway">
    <text evidence="1">Amino-acid biosynthesis; L-asparagine biosynthesis; L-asparagine from L-aspartate (L-Gln route): step 1/1.</text>
</comment>
<dbReference type="InterPro" id="IPR001962">
    <property type="entry name" value="Asn_synthase"/>
</dbReference>
<evidence type="ECO:0000256" key="4">
    <source>
        <dbReference type="ARBA" id="ARBA00022741"/>
    </source>
</evidence>
<keyword evidence="4 8" id="KW-0547">Nucleotide-binding</keyword>
<dbReference type="InterPro" id="IPR006426">
    <property type="entry name" value="Asn_synth_AEB"/>
</dbReference>
<dbReference type="GO" id="GO:0006529">
    <property type="term" value="P:asparagine biosynthetic process"/>
    <property type="evidence" value="ECO:0007669"/>
    <property type="project" value="UniProtKB-KW"/>
</dbReference>
<reference evidence="10 11" key="1">
    <citation type="journal article" date="2014" name="Genome Announc.">
        <title>Draft Genome Sequences of Three Alkaliphilic Bacillus Strains, Bacillus wakoensis JCM 9140T, Bacillus akibai JCM 9157T, and Bacillus hemicellulosilyticus JCM 9152T.</title>
        <authorList>
            <person name="Yuki M."/>
            <person name="Oshima K."/>
            <person name="Suda W."/>
            <person name="Oshida Y."/>
            <person name="Kitamura K."/>
            <person name="Iida T."/>
            <person name="Hattori M."/>
            <person name="Ohkuma M."/>
        </authorList>
    </citation>
    <scope>NUCLEOTIDE SEQUENCE [LARGE SCALE GENOMIC DNA]</scope>
    <source>
        <strain evidence="10 11">JCM 9157</strain>
    </source>
</reference>
<evidence type="ECO:0000256" key="7">
    <source>
        <dbReference type="ARBA" id="ARBA00048741"/>
    </source>
</evidence>
<evidence type="ECO:0000256" key="8">
    <source>
        <dbReference type="PIRSR" id="PIRSR001589-2"/>
    </source>
</evidence>
<dbReference type="PANTHER" id="PTHR43284">
    <property type="entry name" value="ASPARAGINE SYNTHETASE (GLUTAMINE-HYDROLYZING)"/>
    <property type="match status" value="1"/>
</dbReference>
<dbReference type="EMBL" id="BAUV01000025">
    <property type="protein sequence ID" value="GAE35939.1"/>
    <property type="molecule type" value="Genomic_DNA"/>
</dbReference>
<evidence type="ECO:0000259" key="9">
    <source>
        <dbReference type="PROSITE" id="PS51278"/>
    </source>
</evidence>
<dbReference type="Proteomes" id="UP000018896">
    <property type="component" value="Unassembled WGS sequence"/>
</dbReference>
<dbReference type="InterPro" id="IPR014729">
    <property type="entry name" value="Rossmann-like_a/b/a_fold"/>
</dbReference>
<proteinExistence type="inferred from homology"/>
<dbReference type="SUPFAM" id="SSF52402">
    <property type="entry name" value="Adenine nucleotide alpha hydrolases-like"/>
    <property type="match status" value="1"/>
</dbReference>
<dbReference type="PANTHER" id="PTHR43284:SF1">
    <property type="entry name" value="ASPARAGINE SYNTHETASE"/>
    <property type="match status" value="1"/>
</dbReference>
<evidence type="ECO:0000313" key="11">
    <source>
        <dbReference type="Proteomes" id="UP000018896"/>
    </source>
</evidence>
<evidence type="ECO:0000256" key="2">
    <source>
        <dbReference type="ARBA" id="ARBA00005752"/>
    </source>
</evidence>
<dbReference type="PROSITE" id="PS51278">
    <property type="entry name" value="GATASE_TYPE_2"/>
    <property type="match status" value="1"/>
</dbReference>
<evidence type="ECO:0000256" key="3">
    <source>
        <dbReference type="ARBA" id="ARBA00012737"/>
    </source>
</evidence>
<dbReference type="EC" id="6.3.5.4" evidence="3"/>
<organism evidence="10 11">
    <name type="scientific">Halalkalibacter akibai (strain ATCC 43226 / DSM 21942 / CIP 109018 / JCM 9157 / 1139)</name>
    <name type="common">Bacillus akibai</name>
    <dbReference type="NCBI Taxonomy" id="1236973"/>
    <lineage>
        <taxon>Bacteria</taxon>
        <taxon>Bacillati</taxon>
        <taxon>Bacillota</taxon>
        <taxon>Bacilli</taxon>
        <taxon>Bacillales</taxon>
        <taxon>Bacillaceae</taxon>
        <taxon>Halalkalibacter</taxon>
    </lineage>
</organism>
<comment type="caution">
    <text evidence="10">The sequence shown here is derived from an EMBL/GenBank/DDBJ whole genome shotgun (WGS) entry which is preliminary data.</text>
</comment>
<dbReference type="InterPro" id="IPR017932">
    <property type="entry name" value="GATase_2_dom"/>
</dbReference>
<protein>
    <recommendedName>
        <fullName evidence="3">asparagine synthase (glutamine-hydrolyzing)</fullName>
        <ecNumber evidence="3">6.3.5.4</ecNumber>
    </recommendedName>
</protein>
<feature type="domain" description="Glutamine amidotransferase type-2" evidence="9">
    <location>
        <begin position="1"/>
        <end position="120"/>
    </location>
</feature>
<comment type="similarity">
    <text evidence="2">Belongs to the asparagine synthetase family.</text>
</comment>
<dbReference type="eggNOG" id="COG0367">
    <property type="taxonomic scope" value="Bacteria"/>
</dbReference>
<dbReference type="Gene3D" id="3.40.50.620">
    <property type="entry name" value="HUPs"/>
    <property type="match status" value="2"/>
</dbReference>
<evidence type="ECO:0000256" key="5">
    <source>
        <dbReference type="ARBA" id="ARBA00022840"/>
    </source>
</evidence>
<dbReference type="InterPro" id="IPR051786">
    <property type="entry name" value="ASN_synthetase/amidase"/>
</dbReference>
<name>W4QXA6_HALA3</name>
<evidence type="ECO:0000256" key="6">
    <source>
        <dbReference type="ARBA" id="ARBA00022888"/>
    </source>
</evidence>
<evidence type="ECO:0000256" key="1">
    <source>
        <dbReference type="ARBA" id="ARBA00005187"/>
    </source>
</evidence>
<feature type="binding site" evidence="8">
    <location>
        <position position="3"/>
    </location>
    <ligand>
        <name>L-glutamine</name>
        <dbReference type="ChEBI" id="CHEBI:58359"/>
    </ligand>
</feature>